<reference evidence="3" key="3">
    <citation type="submission" date="2017-06" db="EMBL/GenBank/DDBJ databases">
        <title>Complete sequence of pR31014-IMP from clinical Pseudomonas aeruginosa.</title>
        <authorList>
            <person name="Yuan M."/>
            <person name="Feng J.2nd."/>
            <person name="Zhan Z.3rd."/>
            <person name="Jiang X.4th."/>
            <person name="Zhang D.5th."/>
            <person name="Chen X.6th."/>
            <person name="Zhao X."/>
            <person name="Che J."/>
            <person name="Lu J."/>
            <person name="Xu J."/>
            <person name="Li J."/>
            <person name="Zhou D."/>
        </authorList>
    </citation>
    <scope>NUCLEOTIDE SEQUENCE</scope>
    <source>
        <plasmid evidence="3">pR31014-IMP</plasmid>
    </source>
</reference>
<geneLocation type="plasmid" evidence="2">
    <name>pA681-IMP</name>
</geneLocation>
<keyword evidence="1" id="KW-0614">Plasmid</keyword>
<dbReference type="RefSeq" id="WP_010792834.1">
    <property type="nucleotide sequence ID" value="NZ_KY494864.1"/>
</dbReference>
<dbReference type="EMBL" id="MF344571">
    <property type="protein sequence ID" value="AVE22240.1"/>
    <property type="molecule type" value="Genomic_DNA"/>
</dbReference>
<accession>A0A2L1KE66</accession>
<organism evidence="1">
    <name type="scientific">Pseudomonas aeruginosa</name>
    <dbReference type="NCBI Taxonomy" id="287"/>
    <lineage>
        <taxon>Bacteria</taxon>
        <taxon>Pseudomonadati</taxon>
        <taxon>Pseudomonadota</taxon>
        <taxon>Gammaproteobacteria</taxon>
        <taxon>Pseudomonadales</taxon>
        <taxon>Pseudomonadaceae</taxon>
        <taxon>Pseudomonas</taxon>
    </lineage>
</organism>
<evidence type="ECO:0000313" key="1">
    <source>
        <dbReference type="EMBL" id="AVE20627.1"/>
    </source>
</evidence>
<reference evidence="1" key="1">
    <citation type="submission" date="2017-06" db="EMBL/GenBank/DDBJ databases">
        <title>Complete sequence of p727-IMP from clinical Pseudomonas aeruginosa.</title>
        <authorList>
            <person name="Yuan M."/>
            <person name="Feng J.2nd."/>
            <person name="Zhan Z.3rd."/>
            <person name="Jiang X.4th."/>
            <person name="Zhang D.5th."/>
            <person name="Chen X.6th."/>
            <person name="Zhao X."/>
            <person name="Che J."/>
            <person name="Lu J."/>
            <person name="Xu J."/>
            <person name="Li J."/>
            <person name="Zhou D."/>
        </authorList>
    </citation>
    <scope>NUCLEOTIDE SEQUENCE</scope>
    <source>
        <plasmid evidence="1">p727-IMP</plasmid>
    </source>
</reference>
<dbReference type="AlphaFoldDB" id="A0A2L1KE66"/>
<geneLocation type="plasmid" evidence="3">
    <name>pR31014-IMP</name>
</geneLocation>
<proteinExistence type="predicted"/>
<geneLocation type="plasmid" evidence="1">
    <name>p727-IMP</name>
</geneLocation>
<reference evidence="2" key="2">
    <citation type="submission" date="2017-06" db="EMBL/GenBank/DDBJ databases">
        <title>Complete sequence of pA681-IMP from clinical Pseudomonas aeruginosa.</title>
        <authorList>
            <person name="Yuan M."/>
            <person name="Feng J.2nd."/>
            <person name="Zhan Z.3rd."/>
            <person name="Jiang X.4th."/>
            <person name="Zhang D.5th."/>
            <person name="Chen X.6th."/>
            <person name="Zhao X."/>
            <person name="Che J."/>
            <person name="Lu J."/>
            <person name="Xu J."/>
            <person name="Li J."/>
            <person name="Zhou D."/>
        </authorList>
    </citation>
    <scope>NUCLEOTIDE SEQUENCE</scope>
    <source>
        <plasmid evidence="2">pA681-IMP</plasmid>
    </source>
</reference>
<dbReference type="EMBL" id="MF344570">
    <property type="protein sequence ID" value="AVE21756.1"/>
    <property type="molecule type" value="Genomic_DNA"/>
</dbReference>
<evidence type="ECO:0000313" key="3">
    <source>
        <dbReference type="EMBL" id="AVE22240.1"/>
    </source>
</evidence>
<dbReference type="EMBL" id="MF344568">
    <property type="protein sequence ID" value="AVE20627.1"/>
    <property type="molecule type" value="Genomic_DNA"/>
</dbReference>
<protein>
    <submittedName>
        <fullName evidence="1">Uncharacterized protein</fullName>
    </submittedName>
</protein>
<name>A0A2L1KE66_PSEAI</name>
<sequence>MKIDDFHCKGCNQWKDVFQKGSQKGYCLVCKPRKENKANGR</sequence>
<evidence type="ECO:0000313" key="2">
    <source>
        <dbReference type="EMBL" id="AVE21756.1"/>
    </source>
</evidence>